<evidence type="ECO:0000313" key="1">
    <source>
        <dbReference type="EMBL" id="CEA04826.1"/>
    </source>
</evidence>
<accession>A0A078MJD8</accession>
<proteinExistence type="predicted"/>
<dbReference type="AlphaFoldDB" id="A0A078MJD8"/>
<evidence type="ECO:0008006" key="2">
    <source>
        <dbReference type="Google" id="ProtNLM"/>
    </source>
</evidence>
<dbReference type="EMBL" id="LN483076">
    <property type="protein sequence ID" value="CEA04826.1"/>
    <property type="molecule type" value="Genomic_DNA"/>
</dbReference>
<dbReference type="InterPro" id="IPR019615">
    <property type="entry name" value="DUF2487"/>
</dbReference>
<dbReference type="HOGENOM" id="CLU_142699_0_0_9"/>
<protein>
    <recommendedName>
        <fullName evidence="2">DUF2487 domain-containing protein</fullName>
    </recommendedName>
</protein>
<reference evidence="1" key="1">
    <citation type="submission" date="2014-07" db="EMBL/GenBank/DDBJ databases">
        <authorList>
            <person name="Urmite Genomes Urmite Genomes"/>
        </authorList>
    </citation>
    <scope>NUCLEOTIDE SEQUENCE</scope>
    <source>
        <strain evidence="1">13S34_air</strain>
    </source>
</reference>
<dbReference type="PATRIC" id="fig|1461583.4.peg.2082"/>
<name>A0A078MJD8_9BACL</name>
<sequence>MLFNVKDVGDFLANKQFIDTVIVPLVQIDLTEQGIKQSSSASDYLLNLTNFIEHQFKGRIMLMPPVTYLTGVDQSGAVMLFEQQLQAAGFKHVFFMTSNHALTTLQQTHNIIWLPSIPLESMDATVKNKILEDQLAQVIPVFSAKWSQA</sequence>
<organism evidence="1">
    <name type="scientific">Metalysinibacillus saudimassiliensis</name>
    <dbReference type="NCBI Taxonomy" id="1461583"/>
    <lineage>
        <taxon>Bacteria</taxon>
        <taxon>Bacillati</taxon>
        <taxon>Bacillota</taxon>
        <taxon>Bacilli</taxon>
        <taxon>Bacillales</taxon>
        <taxon>Caryophanaceae</taxon>
        <taxon>Metalysinibacillus</taxon>
    </lineage>
</organism>
<dbReference type="Pfam" id="PF10673">
    <property type="entry name" value="DUF2487"/>
    <property type="match status" value="1"/>
</dbReference>
<gene>
    <name evidence="1" type="ORF">BN1050_02163</name>
</gene>